<protein>
    <submittedName>
        <fullName evidence="2">Anti-anti-sigma factor</fullName>
    </submittedName>
</protein>
<accession>A0A1I1KBQ9</accession>
<reference evidence="2 3" key="1">
    <citation type="submission" date="2016-10" db="EMBL/GenBank/DDBJ databases">
        <authorList>
            <person name="de Groot N.N."/>
        </authorList>
    </citation>
    <scope>NUCLEOTIDE SEQUENCE [LARGE SCALE GENOMIC DNA]</scope>
    <source>
        <strain evidence="2 3">CGMCC 1.7056</strain>
    </source>
</reference>
<dbReference type="AlphaFoldDB" id="A0A1I1KBQ9"/>
<keyword evidence="3" id="KW-1185">Reference proteome</keyword>
<dbReference type="Gene3D" id="3.30.750.24">
    <property type="entry name" value="STAS domain"/>
    <property type="match status" value="1"/>
</dbReference>
<proteinExistence type="predicted"/>
<dbReference type="Pfam" id="PF01740">
    <property type="entry name" value="STAS"/>
    <property type="match status" value="1"/>
</dbReference>
<dbReference type="InterPro" id="IPR002645">
    <property type="entry name" value="STAS_dom"/>
</dbReference>
<organism evidence="2 3">
    <name type="scientific">Nocardioides terrae</name>
    <dbReference type="NCBI Taxonomy" id="574651"/>
    <lineage>
        <taxon>Bacteria</taxon>
        <taxon>Bacillati</taxon>
        <taxon>Actinomycetota</taxon>
        <taxon>Actinomycetes</taxon>
        <taxon>Propionibacteriales</taxon>
        <taxon>Nocardioidaceae</taxon>
        <taxon>Nocardioides</taxon>
    </lineage>
</organism>
<evidence type="ECO:0000313" key="3">
    <source>
        <dbReference type="Proteomes" id="UP000198832"/>
    </source>
</evidence>
<dbReference type="EMBL" id="FOLB01000008">
    <property type="protein sequence ID" value="SFC57762.1"/>
    <property type="molecule type" value="Genomic_DNA"/>
</dbReference>
<dbReference type="RefSeq" id="WP_139230094.1">
    <property type="nucleotide sequence ID" value="NZ_FOLB01000008.1"/>
</dbReference>
<dbReference type="Proteomes" id="UP000198832">
    <property type="component" value="Unassembled WGS sequence"/>
</dbReference>
<dbReference type="InterPro" id="IPR036513">
    <property type="entry name" value="STAS_dom_sf"/>
</dbReference>
<sequence>MRPQFQLTFALPYGDIRIDGDLDFSSGDAVAAAFESLQICGASRIRADLTGVTFVDAYGLGLLRGIQRRLMADDGYVEVVAASDRYIQVCRLAHYDTLLPARAPVPPATIMSTAPLSTGRRTLSG</sequence>
<feature type="domain" description="STAS" evidence="1">
    <location>
        <begin position="16"/>
        <end position="89"/>
    </location>
</feature>
<dbReference type="STRING" id="574651.SAMN04487968_10860"/>
<dbReference type="OrthoDB" id="4827422at2"/>
<gene>
    <name evidence="2" type="ORF">SAMN04487968_10860</name>
</gene>
<dbReference type="PROSITE" id="PS50801">
    <property type="entry name" value="STAS"/>
    <property type="match status" value="1"/>
</dbReference>
<evidence type="ECO:0000259" key="1">
    <source>
        <dbReference type="PROSITE" id="PS50801"/>
    </source>
</evidence>
<name>A0A1I1KBQ9_9ACTN</name>
<dbReference type="CDD" id="cd07043">
    <property type="entry name" value="STAS_anti-anti-sigma_factors"/>
    <property type="match status" value="1"/>
</dbReference>
<evidence type="ECO:0000313" key="2">
    <source>
        <dbReference type="EMBL" id="SFC57762.1"/>
    </source>
</evidence>
<dbReference type="SUPFAM" id="SSF52091">
    <property type="entry name" value="SpoIIaa-like"/>
    <property type="match status" value="1"/>
</dbReference>